<protein>
    <submittedName>
        <fullName evidence="1">Uncharacterized protein</fullName>
    </submittedName>
</protein>
<proteinExistence type="predicted"/>
<name>A0A6J5U782_PRUAR</name>
<evidence type="ECO:0000313" key="1">
    <source>
        <dbReference type="EMBL" id="CAB4272053.1"/>
    </source>
</evidence>
<gene>
    <name evidence="1" type="ORF">CURHAP_LOCUS18558</name>
</gene>
<organism evidence="1 2">
    <name type="scientific">Prunus armeniaca</name>
    <name type="common">Apricot</name>
    <name type="synonym">Armeniaca vulgaris</name>
    <dbReference type="NCBI Taxonomy" id="36596"/>
    <lineage>
        <taxon>Eukaryota</taxon>
        <taxon>Viridiplantae</taxon>
        <taxon>Streptophyta</taxon>
        <taxon>Embryophyta</taxon>
        <taxon>Tracheophyta</taxon>
        <taxon>Spermatophyta</taxon>
        <taxon>Magnoliopsida</taxon>
        <taxon>eudicotyledons</taxon>
        <taxon>Gunneridae</taxon>
        <taxon>Pentapetalae</taxon>
        <taxon>rosids</taxon>
        <taxon>fabids</taxon>
        <taxon>Rosales</taxon>
        <taxon>Rosaceae</taxon>
        <taxon>Amygdaloideae</taxon>
        <taxon>Amygdaleae</taxon>
        <taxon>Prunus</taxon>
    </lineage>
</organism>
<reference evidence="1 2" key="1">
    <citation type="submission" date="2020-05" db="EMBL/GenBank/DDBJ databases">
        <authorList>
            <person name="Campoy J."/>
            <person name="Schneeberger K."/>
            <person name="Spophaly S."/>
        </authorList>
    </citation>
    <scope>NUCLEOTIDE SEQUENCE [LARGE SCALE GENOMIC DNA]</scope>
    <source>
        <strain evidence="1">PruArmRojPasFocal</strain>
    </source>
</reference>
<dbReference type="PROSITE" id="PS51257">
    <property type="entry name" value="PROKAR_LIPOPROTEIN"/>
    <property type="match status" value="1"/>
</dbReference>
<sequence>MAMKRGEAADCPYKLVLQDSIFHSLHHISCSCPCRHCRSDQCLLFDTSLQAAASGHRLKNLEMVV</sequence>
<dbReference type="EMBL" id="CAEKDK010000003">
    <property type="protein sequence ID" value="CAB4272053.1"/>
    <property type="molecule type" value="Genomic_DNA"/>
</dbReference>
<evidence type="ECO:0000313" key="2">
    <source>
        <dbReference type="Proteomes" id="UP000507222"/>
    </source>
</evidence>
<dbReference type="AlphaFoldDB" id="A0A6J5U782"/>
<accession>A0A6J5U782</accession>
<dbReference type="Proteomes" id="UP000507222">
    <property type="component" value="Unassembled WGS sequence"/>
</dbReference>